<name>A0A6V7W9I2_MELEN</name>
<evidence type="ECO:0000313" key="2">
    <source>
        <dbReference type="EMBL" id="CAD2183732.1"/>
    </source>
</evidence>
<dbReference type="Gene3D" id="3.40.190.10">
    <property type="entry name" value="Periplasmic binding protein-like II"/>
    <property type="match status" value="1"/>
</dbReference>
<keyword evidence="1" id="KW-1133">Transmembrane helix</keyword>
<feature type="transmembrane region" description="Helical" evidence="1">
    <location>
        <begin position="429"/>
        <end position="453"/>
    </location>
</feature>
<dbReference type="AlphaFoldDB" id="A0A6V7W9I2"/>
<reference evidence="2 3" key="1">
    <citation type="submission" date="2020-08" db="EMBL/GenBank/DDBJ databases">
        <authorList>
            <person name="Koutsovoulos G."/>
            <person name="Danchin GJ E."/>
        </authorList>
    </citation>
    <scope>NUCLEOTIDE SEQUENCE [LARGE SCALE GENOMIC DNA]</scope>
</reference>
<dbReference type="OrthoDB" id="5815759at2759"/>
<organism evidence="2 3">
    <name type="scientific">Meloidogyne enterolobii</name>
    <name type="common">Root-knot nematode worm</name>
    <name type="synonym">Meloidogyne mayaguensis</name>
    <dbReference type="NCBI Taxonomy" id="390850"/>
    <lineage>
        <taxon>Eukaryota</taxon>
        <taxon>Metazoa</taxon>
        <taxon>Ecdysozoa</taxon>
        <taxon>Nematoda</taxon>
        <taxon>Chromadorea</taxon>
        <taxon>Rhabditida</taxon>
        <taxon>Tylenchina</taxon>
        <taxon>Tylenchomorpha</taxon>
        <taxon>Tylenchoidea</taxon>
        <taxon>Meloidogynidae</taxon>
        <taxon>Meloidogyninae</taxon>
        <taxon>Meloidogyne</taxon>
    </lineage>
</organism>
<dbReference type="SUPFAM" id="SSF53850">
    <property type="entry name" value="Periplasmic binding protein-like II"/>
    <property type="match status" value="1"/>
</dbReference>
<keyword evidence="1" id="KW-0472">Membrane</keyword>
<dbReference type="PANTHER" id="PTHR22714">
    <property type="entry name" value="PROTEIN CBG02446-RELATED"/>
    <property type="match status" value="1"/>
</dbReference>
<dbReference type="EMBL" id="CAJEWN010000478">
    <property type="protein sequence ID" value="CAD2183732.1"/>
    <property type="molecule type" value="Genomic_DNA"/>
</dbReference>
<dbReference type="PANTHER" id="PTHR22714:SF7">
    <property type="entry name" value="SOLUTE-BINDING PROTEIN FAMILY 3_N-TERMINAL DOMAIN-CONTAINING PROTEIN"/>
    <property type="match status" value="1"/>
</dbReference>
<dbReference type="Proteomes" id="UP000580250">
    <property type="component" value="Unassembled WGS sequence"/>
</dbReference>
<evidence type="ECO:0000256" key="1">
    <source>
        <dbReference type="SAM" id="Phobius"/>
    </source>
</evidence>
<sequence length="530" mass="62036">MKNKIRILFARNPPDAFDECRHFPTLKPSVECPFPGWCVEIISYLTEYLKLKIEPFILNNQIGELNWGSHENGTWNGVLGFIQNNTVDTACLFFQRTQLRAEHFSFSYPITNVKPTYVVHSQHDEWNIWNAFMPYSPSTWFSMGVMLILQTLFCLYVAKLEVRIGRRNQLEPFQIFWKIIRLQLYQPDSFDFRTAGGNFAILIFTIMQCRLLLDMYQTLLLSALLQPVADNPFRDAREMVRLIGSQRFKLITNYIGNWYFEELHNSNVSHYRSLRLAIAQNPIHIASTVPKALDKVLRGGYIYPIQEDSIGMQMAKERCGAGLVFVSEGMPEVSSHLIFRRDSRFVKLFERSIIMNLDFVRRTFKKYFHSNFKLTKENFDNNYLTKNLTERIGHHCKEESSFSSYLNHKGRWHFGINGIELKPLDFGSMFGVMLVALLGLLLSFLAFCAEIYYNRKKKRLMFRLRMRRALAEQAHLTAAAQVFVKQSVQTKIGDRLQSPTIGELHACFGKYIFSDLIIRILMEYFFKFKF</sequence>
<gene>
    <name evidence="2" type="ORF">MENT_LOCUS36048</name>
</gene>
<dbReference type="InterPro" id="IPR040128">
    <property type="entry name" value="T25E4.2-like"/>
</dbReference>
<protein>
    <submittedName>
        <fullName evidence="2">Uncharacterized protein</fullName>
    </submittedName>
</protein>
<proteinExistence type="predicted"/>
<keyword evidence="1" id="KW-0812">Transmembrane</keyword>
<accession>A0A6V7W9I2</accession>
<comment type="caution">
    <text evidence="2">The sequence shown here is derived from an EMBL/GenBank/DDBJ whole genome shotgun (WGS) entry which is preliminary data.</text>
</comment>
<evidence type="ECO:0000313" key="3">
    <source>
        <dbReference type="Proteomes" id="UP000580250"/>
    </source>
</evidence>